<accession>A0A5B0NJ58</accession>
<dbReference type="Proteomes" id="UP000325313">
    <property type="component" value="Unassembled WGS sequence"/>
</dbReference>
<dbReference type="EMBL" id="VDEP01000405">
    <property type="protein sequence ID" value="KAA1088813.1"/>
    <property type="molecule type" value="Genomic_DNA"/>
</dbReference>
<reference evidence="1 2" key="1">
    <citation type="submission" date="2019-05" db="EMBL/GenBank/DDBJ databases">
        <title>Emergence of the Ug99 lineage of the wheat stem rust pathogen through somatic hybridization.</title>
        <authorList>
            <person name="Li F."/>
            <person name="Upadhyaya N.M."/>
            <person name="Sperschneider J."/>
            <person name="Matny O."/>
            <person name="Nguyen-Phuc H."/>
            <person name="Mago R."/>
            <person name="Raley C."/>
            <person name="Miller M.E."/>
            <person name="Silverstein K.A.T."/>
            <person name="Henningsen E."/>
            <person name="Hirsch C.D."/>
            <person name="Visser B."/>
            <person name="Pretorius Z.A."/>
            <person name="Steffenson B.J."/>
            <person name="Schwessinger B."/>
            <person name="Dodds P.N."/>
            <person name="Figueroa M."/>
        </authorList>
    </citation>
    <scope>NUCLEOTIDE SEQUENCE [LARGE SCALE GENOMIC DNA]</scope>
    <source>
        <strain evidence="1 2">Ug99</strain>
    </source>
</reference>
<sequence>MGQPKLVWHNDTWSLSLADRDGSLSDLTGRRDWHISARAQRAAGQDPSPDYVEVQIIGGNSGRA</sequence>
<proteinExistence type="predicted"/>
<evidence type="ECO:0000313" key="1">
    <source>
        <dbReference type="EMBL" id="KAA1088813.1"/>
    </source>
</evidence>
<gene>
    <name evidence="1" type="ORF">PGTUg99_030769</name>
</gene>
<protein>
    <submittedName>
        <fullName evidence="1">Uncharacterized protein</fullName>
    </submittedName>
</protein>
<organism evidence="1 2">
    <name type="scientific">Puccinia graminis f. sp. tritici</name>
    <dbReference type="NCBI Taxonomy" id="56615"/>
    <lineage>
        <taxon>Eukaryota</taxon>
        <taxon>Fungi</taxon>
        <taxon>Dikarya</taxon>
        <taxon>Basidiomycota</taxon>
        <taxon>Pucciniomycotina</taxon>
        <taxon>Pucciniomycetes</taxon>
        <taxon>Pucciniales</taxon>
        <taxon>Pucciniaceae</taxon>
        <taxon>Puccinia</taxon>
    </lineage>
</organism>
<comment type="caution">
    <text evidence="1">The sequence shown here is derived from an EMBL/GenBank/DDBJ whole genome shotgun (WGS) entry which is preliminary data.</text>
</comment>
<evidence type="ECO:0000313" key="2">
    <source>
        <dbReference type="Proteomes" id="UP000325313"/>
    </source>
</evidence>
<name>A0A5B0NJ58_PUCGR</name>
<dbReference type="AlphaFoldDB" id="A0A5B0NJ58"/>